<feature type="domain" description="Phage capsid-like C-terminal" evidence="2">
    <location>
        <begin position="112"/>
        <end position="368"/>
    </location>
</feature>
<evidence type="ECO:0000313" key="3">
    <source>
        <dbReference type="EMBL" id="MSV24221.1"/>
    </source>
</evidence>
<comment type="subcellular location">
    <subcellularLocation>
        <location evidence="1">Virion</location>
    </subcellularLocation>
</comment>
<evidence type="ECO:0000259" key="2">
    <source>
        <dbReference type="Pfam" id="PF05065"/>
    </source>
</evidence>
<sequence>MKKSVELKKIVDELKAKVESLQGQEQYDDAAKAANDLTAAVRDYQTAMALEAADLSDFQTGAKPATNKCDEKKLLNRAFNKALLGRVLTDEERAIFNAAGTPGQVEATPGKGGYLVPEEQLAILREYRRGLVALKSYCNVQTANSNSGKMPTIGAETGKLIAFDEINDINKDDLTFGQLKYDILTYGDIIPVSNELLQDADIDIMSVIGQRFARKSVNTENGVIIDLLGKLSQTSGKTWKDITKALNVTLDPAISASAKIYTNQDGLEFLDELTDSQGRPLLTASLADPSKYVFRGREIIVVSNTLLTSKTSVVPFYIGSLADYAAFFQRQGVEVAVSNEAGFAKNTTMIRAIERFGVVADDADAIVSLGVSTASA</sequence>
<dbReference type="SUPFAM" id="SSF56563">
    <property type="entry name" value="Major capsid protein gp5"/>
    <property type="match status" value="1"/>
</dbReference>
<dbReference type="RefSeq" id="WP_154619996.1">
    <property type="nucleotide sequence ID" value="NZ_VUNL01000003.1"/>
</dbReference>
<accession>A0A6I2UX30</accession>
<evidence type="ECO:0000256" key="1">
    <source>
        <dbReference type="ARBA" id="ARBA00004328"/>
    </source>
</evidence>
<dbReference type="EMBL" id="VUNL01000003">
    <property type="protein sequence ID" value="MSV24221.1"/>
    <property type="molecule type" value="Genomic_DNA"/>
</dbReference>
<dbReference type="Proteomes" id="UP000430222">
    <property type="component" value="Unassembled WGS sequence"/>
</dbReference>
<gene>
    <name evidence="3" type="ORF">FYJ78_03270</name>
</gene>
<dbReference type="Pfam" id="PF05065">
    <property type="entry name" value="Phage_capsid"/>
    <property type="match status" value="1"/>
</dbReference>
<protein>
    <submittedName>
        <fullName evidence="3">Phage major capsid protein</fullName>
    </submittedName>
</protein>
<dbReference type="AlphaFoldDB" id="A0A6I2UX30"/>
<organism evidence="3 4">
    <name type="scientific">Selenomonas montiformis</name>
    <dbReference type="NCBI Taxonomy" id="2652285"/>
    <lineage>
        <taxon>Bacteria</taxon>
        <taxon>Bacillati</taxon>
        <taxon>Bacillota</taxon>
        <taxon>Negativicutes</taxon>
        <taxon>Selenomonadales</taxon>
        <taxon>Selenomonadaceae</taxon>
        <taxon>Selenomonas</taxon>
    </lineage>
</organism>
<proteinExistence type="predicted"/>
<dbReference type="InterPro" id="IPR024455">
    <property type="entry name" value="Phage_capsid"/>
</dbReference>
<name>A0A6I2UX30_9FIRM</name>
<reference evidence="3 4" key="1">
    <citation type="submission" date="2019-08" db="EMBL/GenBank/DDBJ databases">
        <title>In-depth cultivation of the pig gut microbiome towards novel bacterial diversity and tailored functional studies.</title>
        <authorList>
            <person name="Wylensek D."/>
            <person name="Hitch T.C.A."/>
            <person name="Clavel T."/>
        </authorList>
    </citation>
    <scope>NUCLEOTIDE SEQUENCE [LARGE SCALE GENOMIC DNA]</scope>
    <source>
        <strain evidence="4">WCA-380-WT-3B3</strain>
    </source>
</reference>
<comment type="caution">
    <text evidence="3">The sequence shown here is derived from an EMBL/GenBank/DDBJ whole genome shotgun (WGS) entry which is preliminary data.</text>
</comment>
<dbReference type="Gene3D" id="3.30.2320.10">
    <property type="entry name" value="hypothetical protein PF0899 domain"/>
    <property type="match status" value="1"/>
</dbReference>
<evidence type="ECO:0000313" key="4">
    <source>
        <dbReference type="Proteomes" id="UP000430222"/>
    </source>
</evidence>
<dbReference type="InterPro" id="IPR054612">
    <property type="entry name" value="Phage_capsid-like_C"/>
</dbReference>
<dbReference type="NCBIfam" id="TIGR01554">
    <property type="entry name" value="major_cap_HK97"/>
    <property type="match status" value="1"/>
</dbReference>
<dbReference type="Gene3D" id="3.30.2400.10">
    <property type="entry name" value="Major capsid protein gp5"/>
    <property type="match status" value="1"/>
</dbReference>
<keyword evidence="4" id="KW-1185">Reference proteome</keyword>